<evidence type="ECO:0008006" key="5">
    <source>
        <dbReference type="Google" id="ProtNLM"/>
    </source>
</evidence>
<dbReference type="Pfam" id="PF00314">
    <property type="entry name" value="Thaumatin"/>
    <property type="match status" value="1"/>
</dbReference>
<protein>
    <recommendedName>
        <fullName evidence="5">Thaumatin-like protein</fullName>
    </recommendedName>
</protein>
<evidence type="ECO:0000256" key="2">
    <source>
        <dbReference type="ARBA" id="ARBA00023157"/>
    </source>
</evidence>
<dbReference type="InterPro" id="IPR001938">
    <property type="entry name" value="Thaumatin"/>
</dbReference>
<dbReference type="PROSITE" id="PS00316">
    <property type="entry name" value="THAUMATIN_1"/>
    <property type="match status" value="1"/>
</dbReference>
<dbReference type="SUPFAM" id="SSF49870">
    <property type="entry name" value="Osmotin, thaumatin-like protein"/>
    <property type="match status" value="1"/>
</dbReference>
<dbReference type="PANTHER" id="PTHR31048">
    <property type="entry name" value="OS03G0233200 PROTEIN"/>
    <property type="match status" value="1"/>
</dbReference>
<dbReference type="Gramene" id="NC6G0258340.1">
    <property type="protein sequence ID" value="NC6G0258340.1:cds"/>
    <property type="gene ID" value="NC6G0258340"/>
</dbReference>
<reference evidence="4" key="1">
    <citation type="submission" date="2019-09" db="EMBL/GenBank/DDBJ databases">
        <authorList>
            <person name="Zhang L."/>
        </authorList>
    </citation>
    <scope>NUCLEOTIDE SEQUENCE</scope>
</reference>
<name>A0A5K1ECN4_9MAGN</name>
<proteinExistence type="inferred from homology"/>
<feature type="disulfide bond" evidence="3">
    <location>
        <begin position="178"/>
        <end position="188"/>
    </location>
</feature>
<sequence>MFYCFAADGIELTLVNNCKESIWPGFMGGAGHHTPHYGGLHLGNGKEVIVNVPQGWSGRLWPRRGCQFNENGHGECETGDCMGLLHCRGAGGLPPMTVVEMTLGTSKSPLHFYDVSLVNGFNLPVSVVPVGGGIGCGMASCESDLNLCCPASLEVKKEGRVVACKSACMAWNHEKYCCTGNYSTPHTCKPTIFSSVFKVICPRAYSYPYDDSSSLHKCMASKYLITFCPPSPY</sequence>
<dbReference type="InterPro" id="IPR037176">
    <property type="entry name" value="Osmotin/thaumatin-like_sf"/>
</dbReference>
<organism evidence="4">
    <name type="scientific">Nymphaea colorata</name>
    <name type="common">pocket water lily</name>
    <dbReference type="NCBI Taxonomy" id="210225"/>
    <lineage>
        <taxon>Eukaryota</taxon>
        <taxon>Viridiplantae</taxon>
        <taxon>Streptophyta</taxon>
        <taxon>Embryophyta</taxon>
        <taxon>Tracheophyta</taxon>
        <taxon>Spermatophyta</taxon>
        <taxon>Magnoliopsida</taxon>
        <taxon>Nymphaeales</taxon>
        <taxon>Nymphaeaceae</taxon>
        <taxon>Nymphaea</taxon>
    </lineage>
</organism>
<evidence type="ECO:0000313" key="4">
    <source>
        <dbReference type="EMBL" id="VVW50009.1"/>
    </source>
</evidence>
<dbReference type="Gene3D" id="2.60.110.10">
    <property type="entry name" value="Thaumatin"/>
    <property type="match status" value="1"/>
</dbReference>
<feature type="disulfide bond" evidence="3">
    <location>
        <begin position="18"/>
        <end position="228"/>
    </location>
</feature>
<dbReference type="SMART" id="SM00205">
    <property type="entry name" value="THN"/>
    <property type="match status" value="1"/>
</dbReference>
<feature type="disulfide bond" evidence="3">
    <location>
        <begin position="136"/>
        <end position="218"/>
    </location>
</feature>
<dbReference type="PRINTS" id="PR00347">
    <property type="entry name" value="THAUMATIN"/>
</dbReference>
<dbReference type="PIRSF" id="PIRSF002703">
    <property type="entry name" value="Thaumatin"/>
    <property type="match status" value="1"/>
</dbReference>
<dbReference type="AlphaFoldDB" id="A0A5K1ECN4"/>
<gene>
    <name evidence="4" type="ORF">NYM_LOCUS22379</name>
</gene>
<evidence type="ECO:0000256" key="3">
    <source>
        <dbReference type="PIRSR" id="PIRSR002703-1"/>
    </source>
</evidence>
<dbReference type="FunFam" id="2.60.110.10:FF:000002">
    <property type="entry name" value="Thaumatin-like protein 1a"/>
    <property type="match status" value="1"/>
</dbReference>
<feature type="disulfide bond" evidence="3">
    <location>
        <begin position="66"/>
        <end position="76"/>
    </location>
</feature>
<accession>A0A5K1ECN4</accession>
<dbReference type="CDD" id="cd09218">
    <property type="entry name" value="TLP-PA"/>
    <property type="match status" value="1"/>
</dbReference>
<dbReference type="InterPro" id="IPR017949">
    <property type="entry name" value="Thaumatin_CS"/>
</dbReference>
<dbReference type="PROSITE" id="PS51367">
    <property type="entry name" value="THAUMATIN_2"/>
    <property type="match status" value="1"/>
</dbReference>
<keyword evidence="2 3" id="KW-1015">Disulfide bond</keyword>
<feature type="disulfide bond" evidence="3">
    <location>
        <begin position="141"/>
        <end position="201"/>
    </location>
</feature>
<feature type="disulfide bond" evidence="3">
    <location>
        <begin position="168"/>
        <end position="177"/>
    </location>
</feature>
<evidence type="ECO:0000256" key="1">
    <source>
        <dbReference type="ARBA" id="ARBA00010607"/>
    </source>
</evidence>
<feature type="disulfide bond" evidence="3">
    <location>
        <begin position="149"/>
        <end position="164"/>
    </location>
</feature>
<comment type="similarity">
    <text evidence="1">Belongs to the thaumatin family.</text>
</comment>
<feature type="disulfide bond" evidence="3">
    <location>
        <begin position="81"/>
        <end position="87"/>
    </location>
</feature>
<dbReference type="EMBL" id="LR721784">
    <property type="protein sequence ID" value="VVW50009.1"/>
    <property type="molecule type" value="Genomic_DNA"/>
</dbReference>